<protein>
    <submittedName>
        <fullName evidence="1">Uncharacterized protein</fullName>
    </submittedName>
</protein>
<reference evidence="1 2" key="1">
    <citation type="submission" date="2014-04" db="EMBL/GenBank/DDBJ databases">
        <authorList>
            <consortium name="DOE Joint Genome Institute"/>
            <person name="Kuo A."/>
            <person name="Tarkka M."/>
            <person name="Buscot F."/>
            <person name="Kohler A."/>
            <person name="Nagy L.G."/>
            <person name="Floudas D."/>
            <person name="Copeland A."/>
            <person name="Barry K.W."/>
            <person name="Cichocki N."/>
            <person name="Veneault-Fourrey C."/>
            <person name="LaButti K."/>
            <person name="Lindquist E.A."/>
            <person name="Lipzen A."/>
            <person name="Lundell T."/>
            <person name="Morin E."/>
            <person name="Murat C."/>
            <person name="Sun H."/>
            <person name="Tunlid A."/>
            <person name="Henrissat B."/>
            <person name="Grigoriev I.V."/>
            <person name="Hibbett D.S."/>
            <person name="Martin F."/>
            <person name="Nordberg H.P."/>
            <person name="Cantor M.N."/>
            <person name="Hua S.X."/>
        </authorList>
    </citation>
    <scope>NUCLEOTIDE SEQUENCE [LARGE SCALE GENOMIC DNA]</scope>
    <source>
        <strain evidence="1 2">F 1598</strain>
    </source>
</reference>
<evidence type="ECO:0000313" key="2">
    <source>
        <dbReference type="Proteomes" id="UP000054166"/>
    </source>
</evidence>
<dbReference type="EMBL" id="KN833004">
    <property type="protein sequence ID" value="KIM80322.1"/>
    <property type="molecule type" value="Genomic_DNA"/>
</dbReference>
<dbReference type="HOGENOM" id="CLU_3033202_0_0_1"/>
<gene>
    <name evidence="1" type="ORF">PILCRDRAFT_822453</name>
</gene>
<dbReference type="Proteomes" id="UP000054166">
    <property type="component" value="Unassembled WGS sequence"/>
</dbReference>
<evidence type="ECO:0000313" key="1">
    <source>
        <dbReference type="EMBL" id="KIM80322.1"/>
    </source>
</evidence>
<accession>A0A0C3BSK5</accession>
<proteinExistence type="predicted"/>
<dbReference type="AlphaFoldDB" id="A0A0C3BSK5"/>
<dbReference type="InParanoid" id="A0A0C3BSK5"/>
<sequence length="55" mass="6103">MLVISHANCVHVRFHIIYSVISVINTKGTANSELQTAGDIRKWCGPDACPFLMIM</sequence>
<name>A0A0C3BSK5_PILCF</name>
<organism evidence="1 2">
    <name type="scientific">Piloderma croceum (strain F 1598)</name>
    <dbReference type="NCBI Taxonomy" id="765440"/>
    <lineage>
        <taxon>Eukaryota</taxon>
        <taxon>Fungi</taxon>
        <taxon>Dikarya</taxon>
        <taxon>Basidiomycota</taxon>
        <taxon>Agaricomycotina</taxon>
        <taxon>Agaricomycetes</taxon>
        <taxon>Agaricomycetidae</taxon>
        <taxon>Atheliales</taxon>
        <taxon>Atheliaceae</taxon>
        <taxon>Piloderma</taxon>
    </lineage>
</organism>
<reference evidence="2" key="2">
    <citation type="submission" date="2015-01" db="EMBL/GenBank/DDBJ databases">
        <title>Evolutionary Origins and Diversification of the Mycorrhizal Mutualists.</title>
        <authorList>
            <consortium name="DOE Joint Genome Institute"/>
            <consortium name="Mycorrhizal Genomics Consortium"/>
            <person name="Kohler A."/>
            <person name="Kuo A."/>
            <person name="Nagy L.G."/>
            <person name="Floudas D."/>
            <person name="Copeland A."/>
            <person name="Barry K.W."/>
            <person name="Cichocki N."/>
            <person name="Veneault-Fourrey C."/>
            <person name="LaButti K."/>
            <person name="Lindquist E.A."/>
            <person name="Lipzen A."/>
            <person name="Lundell T."/>
            <person name="Morin E."/>
            <person name="Murat C."/>
            <person name="Riley R."/>
            <person name="Ohm R."/>
            <person name="Sun H."/>
            <person name="Tunlid A."/>
            <person name="Henrissat B."/>
            <person name="Grigoriev I.V."/>
            <person name="Hibbett D.S."/>
            <person name="Martin F."/>
        </authorList>
    </citation>
    <scope>NUCLEOTIDE SEQUENCE [LARGE SCALE GENOMIC DNA]</scope>
    <source>
        <strain evidence="2">F 1598</strain>
    </source>
</reference>
<keyword evidence="2" id="KW-1185">Reference proteome</keyword>